<feature type="transmembrane region" description="Helical" evidence="10">
    <location>
        <begin position="122"/>
        <end position="140"/>
    </location>
</feature>
<keyword evidence="3" id="KW-0813">Transport</keyword>
<dbReference type="InterPro" id="IPR004648">
    <property type="entry name" value="Oligpept_transpt"/>
</dbReference>
<accession>A0A9P6NTL8</accession>
<comment type="similarity">
    <text evidence="2">Belongs to the oligopeptide OPT transporter family.</text>
</comment>
<keyword evidence="5" id="KW-0571">Peptide transport</keyword>
<keyword evidence="6" id="KW-0653">Protein transport</keyword>
<feature type="transmembrane region" description="Helical" evidence="10">
    <location>
        <begin position="572"/>
        <end position="594"/>
    </location>
</feature>
<evidence type="ECO:0000256" key="10">
    <source>
        <dbReference type="SAM" id="Phobius"/>
    </source>
</evidence>
<feature type="transmembrane region" description="Helical" evidence="10">
    <location>
        <begin position="274"/>
        <end position="294"/>
    </location>
</feature>
<evidence type="ECO:0008006" key="13">
    <source>
        <dbReference type="Google" id="ProtNLM"/>
    </source>
</evidence>
<proteinExistence type="inferred from homology"/>
<keyword evidence="12" id="KW-1185">Reference proteome</keyword>
<feature type="transmembrane region" description="Helical" evidence="10">
    <location>
        <begin position="152"/>
        <end position="172"/>
    </location>
</feature>
<reference evidence="11" key="1">
    <citation type="submission" date="2013-11" db="EMBL/GenBank/DDBJ databases">
        <title>Genome sequence of the fusiform rust pathogen reveals effectors for host alternation and coevolution with pine.</title>
        <authorList>
            <consortium name="DOE Joint Genome Institute"/>
            <person name="Smith K."/>
            <person name="Pendleton A."/>
            <person name="Kubisiak T."/>
            <person name="Anderson C."/>
            <person name="Salamov A."/>
            <person name="Aerts A."/>
            <person name="Riley R."/>
            <person name="Clum A."/>
            <person name="Lindquist E."/>
            <person name="Ence D."/>
            <person name="Campbell M."/>
            <person name="Kronenberg Z."/>
            <person name="Feau N."/>
            <person name="Dhillon B."/>
            <person name="Hamelin R."/>
            <person name="Burleigh J."/>
            <person name="Smith J."/>
            <person name="Yandell M."/>
            <person name="Nelson C."/>
            <person name="Grigoriev I."/>
            <person name="Davis J."/>
        </authorList>
    </citation>
    <scope>NUCLEOTIDE SEQUENCE</scope>
    <source>
        <strain evidence="11">G11</strain>
    </source>
</reference>
<dbReference type="GO" id="GO:0016020">
    <property type="term" value="C:membrane"/>
    <property type="evidence" value="ECO:0007669"/>
    <property type="project" value="UniProtKB-SubCell"/>
</dbReference>
<feature type="transmembrane region" description="Helical" evidence="10">
    <location>
        <begin position="350"/>
        <end position="368"/>
    </location>
</feature>
<evidence type="ECO:0000256" key="7">
    <source>
        <dbReference type="ARBA" id="ARBA00022989"/>
    </source>
</evidence>
<feature type="transmembrane region" description="Helical" evidence="10">
    <location>
        <begin position="726"/>
        <end position="759"/>
    </location>
</feature>
<evidence type="ECO:0000256" key="3">
    <source>
        <dbReference type="ARBA" id="ARBA00022448"/>
    </source>
</evidence>
<evidence type="ECO:0000256" key="5">
    <source>
        <dbReference type="ARBA" id="ARBA00022856"/>
    </source>
</evidence>
<keyword evidence="7 10" id="KW-1133">Transmembrane helix</keyword>
<feature type="transmembrane region" description="Helical" evidence="10">
    <location>
        <begin position="694"/>
        <end position="714"/>
    </location>
</feature>
<protein>
    <recommendedName>
        <fullName evidence="13">Oligopeptide transporter</fullName>
    </recommendedName>
</protein>
<dbReference type="PANTHER" id="PTHR22601">
    <property type="entry name" value="ISP4 LIKE PROTEIN"/>
    <property type="match status" value="1"/>
</dbReference>
<feature type="transmembrane region" description="Helical" evidence="10">
    <location>
        <begin position="623"/>
        <end position="648"/>
    </location>
</feature>
<feature type="transmembrane region" description="Helical" evidence="10">
    <location>
        <begin position="215"/>
        <end position="233"/>
    </location>
</feature>
<feature type="transmembrane region" description="Helical" evidence="10">
    <location>
        <begin position="771"/>
        <end position="794"/>
    </location>
</feature>
<evidence type="ECO:0000256" key="6">
    <source>
        <dbReference type="ARBA" id="ARBA00022927"/>
    </source>
</evidence>
<dbReference type="InterPro" id="IPR004813">
    <property type="entry name" value="OPT"/>
</dbReference>
<comment type="subcellular location">
    <subcellularLocation>
        <location evidence="1">Membrane</location>
        <topology evidence="1">Multi-pass membrane protein</topology>
    </subcellularLocation>
</comment>
<dbReference type="Proteomes" id="UP000886653">
    <property type="component" value="Unassembled WGS sequence"/>
</dbReference>
<evidence type="ECO:0000256" key="8">
    <source>
        <dbReference type="ARBA" id="ARBA00023136"/>
    </source>
</evidence>
<dbReference type="OrthoDB" id="10417824at2759"/>
<dbReference type="GO" id="GO:0015031">
    <property type="term" value="P:protein transport"/>
    <property type="evidence" value="ECO:0007669"/>
    <property type="project" value="UniProtKB-KW"/>
</dbReference>
<dbReference type="NCBIfam" id="TIGR00728">
    <property type="entry name" value="OPT_sfam"/>
    <property type="match status" value="1"/>
</dbReference>
<evidence type="ECO:0000313" key="11">
    <source>
        <dbReference type="EMBL" id="KAG0152023.1"/>
    </source>
</evidence>
<dbReference type="AlphaFoldDB" id="A0A9P6NTL8"/>
<keyword evidence="8 10" id="KW-0472">Membrane</keyword>
<gene>
    <name evidence="11" type="ORF">CROQUDRAFT_71355</name>
</gene>
<sequence length="832" mass="90892">MALRRSVQKFSRLSSEIDDTPNLPEIPHFRAYSTTRDPAPRLDSRKTFEEHSGQEFVSDDSGEYSYERHVALKLKKLESKSSWSYESSSEEFIQEETNCAASLSSSITSSHAGKSMTLRSTLIGIIGGILGAALTQLFYFKPASIKLQPIALRMLCFVFGLLLAKIPGPRWWNPGPFSQRETTFASIIATSGNASIAAMQIVAAERMLFSRAIPAHIELAMLFSSQVVGYGWAGLLQPLLVYPARATFPAVLPSVALIRSLAGDSRTSQLRVRFFVKVAIGTILYQILPCYIAPTLRGMSLACVLFPTSQMVTYIFGGAHQEEGFGLLSLSLDWTTVGTHGPLYTPLNALYHHLAGWLMAIAMSYVAYKGSWFGRVIFFFLRAPSYVQVSSVPANVSIFLPTAYKNLASGADKDFPFISSELYTYDAKIYPVKKVITSSGIPLSHEVAKYGLPFIPTVVLLAGIFECLATSSALTNVILQNFSTIKSIMRGTGTAHVVADPDRSFCKQHYHDFPKTGFLAISITAGLIALCASILSGHAVPFPELSVSLLLSACLILSVGFLSSYTGYDASVTAVVQMIGGMCFPGNVIGNMWFTSYGTSTVDQGLSMLKDLKLAQYMHVPPIFVVLGKILGTCIGVLTSWAVARVLIKNIENNPHLLAEGHGSFSDNRVLEFEAGAISWGAFAKHLYTSEARYFALPLSFVVGFILPVPFFLIEKIWPKCGIHKFHLPLLLAAIGGATHGVTSGKTMGFFICIFSQLWVAKKYPSWYKKYNLILSAALTVGTQVTVIVVSFLLQGGAGIVVEFPNHFLNPPSTQNLDYCKVKPPEVELEED</sequence>
<evidence type="ECO:0000256" key="1">
    <source>
        <dbReference type="ARBA" id="ARBA00004141"/>
    </source>
</evidence>
<comment type="caution">
    <text evidence="11">The sequence shown here is derived from an EMBL/GenBank/DDBJ whole genome shotgun (WGS) entry which is preliminary data.</text>
</comment>
<name>A0A9P6NTL8_9BASI</name>
<feature type="region of interest" description="Disordered" evidence="9">
    <location>
        <begin position="1"/>
        <end position="43"/>
    </location>
</feature>
<feature type="transmembrane region" description="Helical" evidence="10">
    <location>
        <begin position="517"/>
        <end position="539"/>
    </location>
</feature>
<feature type="transmembrane region" description="Helical" evidence="10">
    <location>
        <begin position="184"/>
        <end position="203"/>
    </location>
</feature>
<organism evidence="11 12">
    <name type="scientific">Cronartium quercuum f. sp. fusiforme G11</name>
    <dbReference type="NCBI Taxonomy" id="708437"/>
    <lineage>
        <taxon>Eukaryota</taxon>
        <taxon>Fungi</taxon>
        <taxon>Dikarya</taxon>
        <taxon>Basidiomycota</taxon>
        <taxon>Pucciniomycotina</taxon>
        <taxon>Pucciniomycetes</taxon>
        <taxon>Pucciniales</taxon>
        <taxon>Coleosporiaceae</taxon>
        <taxon>Cronartium</taxon>
    </lineage>
</organism>
<dbReference type="Pfam" id="PF03169">
    <property type="entry name" value="OPT"/>
    <property type="match status" value="1"/>
</dbReference>
<dbReference type="GO" id="GO:0035673">
    <property type="term" value="F:oligopeptide transmembrane transporter activity"/>
    <property type="evidence" value="ECO:0007669"/>
    <property type="project" value="InterPro"/>
</dbReference>
<evidence type="ECO:0000313" key="12">
    <source>
        <dbReference type="Proteomes" id="UP000886653"/>
    </source>
</evidence>
<evidence type="ECO:0000256" key="9">
    <source>
        <dbReference type="SAM" id="MobiDB-lite"/>
    </source>
</evidence>
<feature type="transmembrane region" description="Helical" evidence="10">
    <location>
        <begin position="545"/>
        <end position="565"/>
    </location>
</feature>
<evidence type="ECO:0000256" key="4">
    <source>
        <dbReference type="ARBA" id="ARBA00022692"/>
    </source>
</evidence>
<keyword evidence="4 10" id="KW-0812">Transmembrane</keyword>
<dbReference type="EMBL" id="MU167210">
    <property type="protein sequence ID" value="KAG0152023.1"/>
    <property type="molecule type" value="Genomic_DNA"/>
</dbReference>
<evidence type="ECO:0000256" key="2">
    <source>
        <dbReference type="ARBA" id="ARBA00008807"/>
    </source>
</evidence>